<sequence>MENRHNAIQQPAEILLKEIELENQIRELLNDTQIYFDYNIVPDKQDAKTPLIKLDLITINREHNQKFLFHSTKGHNKIAILEDMIAYITEFKKNQESYEIEWIDTKHNAKVQVSWFRGNDIFDVLQKFYYDKKQSRFKILKITLMPES</sequence>
<evidence type="ECO:0000313" key="2">
    <source>
        <dbReference type="Proteomes" id="UP000233387"/>
    </source>
</evidence>
<dbReference type="OrthoDB" id="1467542at2"/>
<accession>A0A2N3IA80</accession>
<name>A0A2N3IA80_9BACT</name>
<organism evidence="1 2">
    <name type="scientific">Raineya orbicola</name>
    <dbReference type="NCBI Taxonomy" id="2016530"/>
    <lineage>
        <taxon>Bacteria</taxon>
        <taxon>Pseudomonadati</taxon>
        <taxon>Bacteroidota</taxon>
        <taxon>Cytophagia</taxon>
        <taxon>Cytophagales</taxon>
        <taxon>Raineyaceae</taxon>
        <taxon>Raineya</taxon>
    </lineage>
</organism>
<protein>
    <submittedName>
        <fullName evidence="1">Uncharacterized protein</fullName>
    </submittedName>
</protein>
<proteinExistence type="predicted"/>
<reference evidence="1 2" key="1">
    <citation type="submission" date="2017-06" db="EMBL/GenBank/DDBJ databases">
        <title>Raineya orbicola gen. nov., sp. nov. a slightly thermophilic bacterium of the phylum Bacteroidetes and the description of Raineyaceae fam. nov.</title>
        <authorList>
            <person name="Albuquerque L."/>
            <person name="Polonia A.R.M."/>
            <person name="Barroso C."/>
            <person name="Froufe H.J.C."/>
            <person name="Lage O."/>
            <person name="Lobo-Da-Cunha A."/>
            <person name="Egas C."/>
            <person name="Da Costa M.S."/>
        </authorList>
    </citation>
    <scope>NUCLEOTIDE SEQUENCE [LARGE SCALE GENOMIC DNA]</scope>
    <source>
        <strain evidence="1 2">SPSPC-11</strain>
    </source>
</reference>
<evidence type="ECO:0000313" key="1">
    <source>
        <dbReference type="EMBL" id="PKQ67242.1"/>
    </source>
</evidence>
<dbReference type="Proteomes" id="UP000233387">
    <property type="component" value="Unassembled WGS sequence"/>
</dbReference>
<keyword evidence="2" id="KW-1185">Reference proteome</keyword>
<dbReference type="RefSeq" id="WP_101359370.1">
    <property type="nucleotide sequence ID" value="NZ_NKXO01000036.1"/>
</dbReference>
<dbReference type="EMBL" id="NKXO01000036">
    <property type="protein sequence ID" value="PKQ67242.1"/>
    <property type="molecule type" value="Genomic_DNA"/>
</dbReference>
<comment type="caution">
    <text evidence="1">The sequence shown here is derived from an EMBL/GenBank/DDBJ whole genome shotgun (WGS) entry which is preliminary data.</text>
</comment>
<dbReference type="AlphaFoldDB" id="A0A2N3IA80"/>
<gene>
    <name evidence="1" type="ORF">Rain11_2104</name>
</gene>